<keyword evidence="4" id="KW-0238">DNA-binding</keyword>
<evidence type="ECO:0000256" key="3">
    <source>
        <dbReference type="ARBA" id="ARBA00023015"/>
    </source>
</evidence>
<dbReference type="AlphaFoldDB" id="A0A8C9V0N5"/>
<dbReference type="Ensembl" id="ENSSFOT00015009968.2">
    <property type="protein sequence ID" value="ENSSFOP00015009832.2"/>
    <property type="gene ID" value="ENSSFOG00015006379.2"/>
</dbReference>
<evidence type="ECO:0000313" key="14">
    <source>
        <dbReference type="Ensembl" id="ENSSFOP00015009832.2"/>
    </source>
</evidence>
<dbReference type="OrthoDB" id="5981879at2759"/>
<reference evidence="14" key="3">
    <citation type="submission" date="2025-09" db="UniProtKB">
        <authorList>
            <consortium name="Ensembl"/>
        </authorList>
    </citation>
    <scope>IDENTIFICATION</scope>
</reference>
<evidence type="ECO:0000259" key="13">
    <source>
        <dbReference type="PROSITE" id="PS50888"/>
    </source>
</evidence>
<evidence type="ECO:0000256" key="4">
    <source>
        <dbReference type="ARBA" id="ARBA00023125"/>
    </source>
</evidence>
<dbReference type="KEGG" id="sfm:108921290"/>
<feature type="region of interest" description="Disordered" evidence="12">
    <location>
        <begin position="172"/>
        <end position="202"/>
    </location>
</feature>
<feature type="compositionally biased region" description="Basic and acidic residues" evidence="12">
    <location>
        <begin position="185"/>
        <end position="194"/>
    </location>
</feature>
<dbReference type="SUPFAM" id="SSF47459">
    <property type="entry name" value="HLH, helix-loop-helix DNA-binding domain"/>
    <property type="match status" value="1"/>
</dbReference>
<keyword evidence="6" id="KW-0539">Nucleus</keyword>
<reference evidence="14 15" key="1">
    <citation type="submission" date="2019-04" db="EMBL/GenBank/DDBJ databases">
        <authorList>
            <consortium name="Wellcome Sanger Institute Data Sharing"/>
        </authorList>
    </citation>
    <scope>NUCLEOTIDE SEQUENCE [LARGE SCALE GENOMIC DNA]</scope>
</reference>
<keyword evidence="2" id="KW-0678">Repressor</keyword>
<evidence type="ECO:0000256" key="5">
    <source>
        <dbReference type="ARBA" id="ARBA00023163"/>
    </source>
</evidence>
<dbReference type="InterPro" id="IPR036638">
    <property type="entry name" value="HLH_DNA-bd_sf"/>
</dbReference>
<dbReference type="PANTHER" id="PTHR11969">
    <property type="entry name" value="MAX DIMERIZATION, MAD"/>
    <property type="match status" value="1"/>
</dbReference>
<dbReference type="Proteomes" id="UP000694397">
    <property type="component" value="Chromosome 4"/>
</dbReference>
<dbReference type="PROSITE" id="PS50888">
    <property type="entry name" value="BHLH"/>
    <property type="match status" value="1"/>
</dbReference>
<dbReference type="GO" id="GO:0000978">
    <property type="term" value="F:RNA polymerase II cis-regulatory region sequence-specific DNA binding"/>
    <property type="evidence" value="ECO:0007669"/>
    <property type="project" value="TreeGrafter"/>
</dbReference>
<feature type="region of interest" description="Disordered" evidence="12">
    <location>
        <begin position="97"/>
        <end position="118"/>
    </location>
</feature>
<feature type="region of interest" description="Disordered" evidence="12">
    <location>
        <begin position="132"/>
        <end position="159"/>
    </location>
</feature>
<keyword evidence="5" id="KW-0804">Transcription</keyword>
<organism evidence="14 15">
    <name type="scientific">Scleropages formosus</name>
    <name type="common">Asian bonytongue</name>
    <name type="synonym">Osteoglossum formosum</name>
    <dbReference type="NCBI Taxonomy" id="113540"/>
    <lineage>
        <taxon>Eukaryota</taxon>
        <taxon>Metazoa</taxon>
        <taxon>Chordata</taxon>
        <taxon>Craniata</taxon>
        <taxon>Vertebrata</taxon>
        <taxon>Euteleostomi</taxon>
        <taxon>Actinopterygii</taxon>
        <taxon>Neopterygii</taxon>
        <taxon>Teleostei</taxon>
        <taxon>Osteoglossocephala</taxon>
        <taxon>Osteoglossomorpha</taxon>
        <taxon>Osteoglossiformes</taxon>
        <taxon>Osteoglossidae</taxon>
        <taxon>Scleropages</taxon>
    </lineage>
</organism>
<dbReference type="InterPro" id="IPR011598">
    <property type="entry name" value="bHLH_dom"/>
</dbReference>
<comment type="function">
    <text evidence="7">Binds DNA as a heterodimer with MAX and represses transcription. Binds to the canonical E box sequence 5'-CACGTG-3' and, with higher affinity, to 5'-CACGCG-3'.</text>
</comment>
<feature type="domain" description="BHLH" evidence="13">
    <location>
        <begin position="200"/>
        <end position="251"/>
    </location>
</feature>
<dbReference type="SMART" id="SM00353">
    <property type="entry name" value="HLH"/>
    <property type="match status" value="1"/>
</dbReference>
<feature type="compositionally biased region" description="Acidic residues" evidence="12">
    <location>
        <begin position="314"/>
        <end position="327"/>
    </location>
</feature>
<feature type="region of interest" description="Disordered" evidence="12">
    <location>
        <begin position="18"/>
        <end position="52"/>
    </location>
</feature>
<dbReference type="GO" id="GO:0005634">
    <property type="term" value="C:nucleus"/>
    <property type="evidence" value="ECO:0007669"/>
    <property type="project" value="UniProtKB-SubCell"/>
</dbReference>
<evidence type="ECO:0000313" key="15">
    <source>
        <dbReference type="Proteomes" id="UP000694397"/>
    </source>
</evidence>
<accession>A0A8C9V0N5</accession>
<evidence type="ECO:0000256" key="12">
    <source>
        <dbReference type="SAM" id="MobiDB-lite"/>
    </source>
</evidence>
<dbReference type="FunFam" id="4.10.280.10:FF:000034">
    <property type="entry name" value="MAX network transcriptional repressor"/>
    <property type="match status" value="1"/>
</dbReference>
<protein>
    <recommendedName>
        <fullName evidence="9">Max-binding protein MNT</fullName>
    </recommendedName>
    <alternativeName>
        <fullName evidence="10">Myc antagonist MNT</fullName>
    </alternativeName>
</protein>
<dbReference type="CDD" id="cd11402">
    <property type="entry name" value="bHLHzip_Mnt"/>
    <property type="match status" value="1"/>
</dbReference>
<reference evidence="14" key="2">
    <citation type="submission" date="2025-08" db="UniProtKB">
        <authorList>
            <consortium name="Ensembl"/>
        </authorList>
    </citation>
    <scope>IDENTIFICATION</scope>
</reference>
<evidence type="ECO:0000256" key="9">
    <source>
        <dbReference type="ARBA" id="ARBA00070444"/>
    </source>
</evidence>
<keyword evidence="15" id="KW-1185">Reference proteome</keyword>
<sequence>MSIDTLLEAARFLEWQAQQQQITREESESRENASADQEAEQRPPEVSSFVQPVPVNHVTWAEESRLEVRPAPVQPRPLPPPVPIAVIPIPVVSALPLSPSGPSGKDTHSPPQPQQPQRPLLAQVKTELVSVADAGSPQRKLQSQPQQLQPHPASTAASSQNVLVPGPTVLQGQAAPMARPGSVLEDTRQSDARRRPGGAGTREVHNKLEKNRRAHLKECFETLKRNIPNVDEKKSSNLSVLRSALRYIQTLKRKEKEFEHEMERLAREKISTQQRLAELRNELSQWVDGVEMDRLLRQAVQPEDDQASTSTASEGEDSLDQLEDEEMPSAPASLPKALQNLTAPVPAATSLASSHVPLQQKPQQPAPTPSLLSSAPGPAQAVVAHPHLVTQPTVIAHAASASHASVIQAVSHVIQTGPKHIAHIAPSSSTAPSVPGSTPIGHITMHPVAHLGPALYPQQVAVSQSPAAATVVSHIAHTLSHAQVNGTGPAPGPQPTTLVSKRQVVAPHPQLVGQAVLNPVTMVTMPSFPVSSLKLA</sequence>
<evidence type="ECO:0000256" key="1">
    <source>
        <dbReference type="ARBA" id="ARBA00004123"/>
    </source>
</evidence>
<evidence type="ECO:0000256" key="6">
    <source>
        <dbReference type="ARBA" id="ARBA00023242"/>
    </source>
</evidence>
<keyword evidence="11" id="KW-0175">Coiled coil</keyword>
<proteinExistence type="predicted"/>
<dbReference type="GO" id="GO:0046983">
    <property type="term" value="F:protein dimerization activity"/>
    <property type="evidence" value="ECO:0007669"/>
    <property type="project" value="InterPro"/>
</dbReference>
<evidence type="ECO:0000256" key="10">
    <source>
        <dbReference type="ARBA" id="ARBA00083368"/>
    </source>
</evidence>
<comment type="subcellular location">
    <subcellularLocation>
        <location evidence="1">Nucleus</location>
    </subcellularLocation>
</comment>
<dbReference type="Pfam" id="PF00010">
    <property type="entry name" value="HLH"/>
    <property type="match status" value="1"/>
</dbReference>
<feature type="compositionally biased region" description="Basic and acidic residues" evidence="12">
    <location>
        <begin position="23"/>
        <end position="43"/>
    </location>
</feature>
<evidence type="ECO:0000256" key="8">
    <source>
        <dbReference type="ARBA" id="ARBA00062701"/>
    </source>
</evidence>
<feature type="compositionally biased region" description="Polar residues" evidence="12">
    <location>
        <begin position="350"/>
        <end position="361"/>
    </location>
</feature>
<evidence type="ECO:0000256" key="11">
    <source>
        <dbReference type="SAM" id="Coils"/>
    </source>
</evidence>
<evidence type="ECO:0000256" key="7">
    <source>
        <dbReference type="ARBA" id="ARBA00057176"/>
    </source>
</evidence>
<feature type="region of interest" description="Disordered" evidence="12">
    <location>
        <begin position="300"/>
        <end position="331"/>
    </location>
</feature>
<feature type="coiled-coil region" evidence="11">
    <location>
        <begin position="248"/>
        <end position="282"/>
    </location>
</feature>
<gene>
    <name evidence="14" type="primary">MNT</name>
    <name evidence="14" type="synonym">LOC108921290</name>
</gene>
<feature type="compositionally biased region" description="Low complexity" evidence="12">
    <location>
        <begin position="136"/>
        <end position="152"/>
    </location>
</feature>
<keyword evidence="3" id="KW-0805">Transcription regulation</keyword>
<dbReference type="GeneTree" id="ENSGT00510000048287"/>
<evidence type="ECO:0000256" key="2">
    <source>
        <dbReference type="ARBA" id="ARBA00022491"/>
    </source>
</evidence>
<dbReference type="GO" id="GO:0000981">
    <property type="term" value="F:DNA-binding transcription factor activity, RNA polymerase II-specific"/>
    <property type="evidence" value="ECO:0007669"/>
    <property type="project" value="TreeGrafter"/>
</dbReference>
<dbReference type="Gene3D" id="4.10.280.10">
    <property type="entry name" value="Helix-loop-helix DNA-binding domain"/>
    <property type="match status" value="1"/>
</dbReference>
<name>A0A8C9V0N5_SCLFO</name>
<feature type="region of interest" description="Disordered" evidence="12">
    <location>
        <begin position="350"/>
        <end position="378"/>
    </location>
</feature>
<feature type="compositionally biased region" description="Low complexity" evidence="12">
    <location>
        <begin position="369"/>
        <end position="378"/>
    </location>
</feature>
<comment type="subunit">
    <text evidence="8">Efficient DNA binding requires dimerization with another bHLH protein. Binds DNA as a homodimer or a heterodimer with MAX.</text>
</comment>
<dbReference type="PANTHER" id="PTHR11969:SF99">
    <property type="entry name" value="MAX-BINDING PROTEIN MNT"/>
    <property type="match status" value="1"/>
</dbReference>